<dbReference type="CDD" id="cd00009">
    <property type="entry name" value="AAA"/>
    <property type="match status" value="1"/>
</dbReference>
<gene>
    <name evidence="9" type="ORF">CCASEI_01720</name>
</gene>
<keyword evidence="2 9" id="KW-0808">Transferase</keyword>
<dbReference type="GO" id="GO:0003887">
    <property type="term" value="F:DNA-directed DNA polymerase activity"/>
    <property type="evidence" value="ECO:0007669"/>
    <property type="project" value="UniProtKB-EC"/>
</dbReference>
<feature type="compositionally biased region" description="Low complexity" evidence="7">
    <location>
        <begin position="802"/>
        <end position="815"/>
    </location>
</feature>
<feature type="compositionally biased region" description="Polar residues" evidence="7">
    <location>
        <begin position="369"/>
        <end position="383"/>
    </location>
</feature>
<dbReference type="SMART" id="SM00382">
    <property type="entry name" value="AAA"/>
    <property type="match status" value="1"/>
</dbReference>
<keyword evidence="5" id="KW-0239">DNA-directed DNA polymerase</keyword>
<feature type="compositionally biased region" description="Low complexity" evidence="7">
    <location>
        <begin position="436"/>
        <end position="517"/>
    </location>
</feature>
<evidence type="ECO:0000256" key="3">
    <source>
        <dbReference type="ARBA" id="ARBA00022695"/>
    </source>
</evidence>
<dbReference type="Gene3D" id="1.10.8.60">
    <property type="match status" value="1"/>
</dbReference>
<evidence type="ECO:0000256" key="2">
    <source>
        <dbReference type="ARBA" id="ARBA00022679"/>
    </source>
</evidence>
<keyword evidence="10" id="KW-1185">Reference proteome</keyword>
<dbReference type="InterPro" id="IPR022754">
    <property type="entry name" value="DNA_pol_III_gamma-3"/>
</dbReference>
<dbReference type="SUPFAM" id="SSF48019">
    <property type="entry name" value="post-AAA+ oligomerization domain-like"/>
    <property type="match status" value="1"/>
</dbReference>
<evidence type="ECO:0000256" key="5">
    <source>
        <dbReference type="ARBA" id="ARBA00022932"/>
    </source>
</evidence>
<organism evidence="9 10">
    <name type="scientific">Corynebacterium casei LMG S-19264</name>
    <dbReference type="NCBI Taxonomy" id="1285583"/>
    <lineage>
        <taxon>Bacteria</taxon>
        <taxon>Bacillati</taxon>
        <taxon>Actinomycetota</taxon>
        <taxon>Actinomycetes</taxon>
        <taxon>Mycobacteriales</taxon>
        <taxon>Corynebacteriaceae</taxon>
        <taxon>Corynebacterium</taxon>
    </lineage>
</organism>
<dbReference type="PANTHER" id="PTHR11669">
    <property type="entry name" value="REPLICATION FACTOR C / DNA POLYMERASE III GAMMA-TAU SUBUNIT"/>
    <property type="match status" value="1"/>
</dbReference>
<feature type="compositionally biased region" description="Low complexity" evidence="7">
    <location>
        <begin position="384"/>
        <end position="425"/>
    </location>
</feature>
<dbReference type="PANTHER" id="PTHR11669:SF0">
    <property type="entry name" value="PROTEIN STICHEL-LIKE 2"/>
    <property type="match status" value="1"/>
</dbReference>
<dbReference type="InterPro" id="IPR012763">
    <property type="entry name" value="DNA_pol_III_sug/sutau_N"/>
</dbReference>
<feature type="domain" description="AAA+ ATPase" evidence="8">
    <location>
        <begin position="34"/>
        <end position="177"/>
    </location>
</feature>
<name>A0ABN4CE64_9CORY</name>
<dbReference type="RefSeq" id="WP_025386969.1">
    <property type="nucleotide sequence ID" value="NZ_CP004350.1"/>
</dbReference>
<dbReference type="InterPro" id="IPR008921">
    <property type="entry name" value="DNA_pol3_clamp-load_cplx_C"/>
</dbReference>
<keyword evidence="4" id="KW-0235">DNA replication</keyword>
<dbReference type="EMBL" id="CP004350">
    <property type="protein sequence ID" value="AHI18929.1"/>
    <property type="molecule type" value="Genomic_DNA"/>
</dbReference>
<dbReference type="InterPro" id="IPR050238">
    <property type="entry name" value="DNA_Rep/Repair_Clamp_Loader"/>
</dbReference>
<evidence type="ECO:0000256" key="7">
    <source>
        <dbReference type="SAM" id="MobiDB-lite"/>
    </source>
</evidence>
<dbReference type="NCBIfam" id="NF005846">
    <property type="entry name" value="PRK07764.1-6"/>
    <property type="match status" value="1"/>
</dbReference>
<accession>A0ABN4CE64</accession>
<evidence type="ECO:0000313" key="10">
    <source>
        <dbReference type="Proteomes" id="UP000019226"/>
    </source>
</evidence>
<dbReference type="Gene3D" id="1.20.272.10">
    <property type="match status" value="1"/>
</dbReference>
<feature type="compositionally biased region" description="Polar residues" evidence="7">
    <location>
        <begin position="710"/>
        <end position="719"/>
    </location>
</feature>
<dbReference type="InterPro" id="IPR003593">
    <property type="entry name" value="AAA+_ATPase"/>
</dbReference>
<feature type="compositionally biased region" description="Low complexity" evidence="7">
    <location>
        <begin position="829"/>
        <end position="847"/>
    </location>
</feature>
<evidence type="ECO:0000259" key="8">
    <source>
        <dbReference type="SMART" id="SM00382"/>
    </source>
</evidence>
<keyword evidence="3 9" id="KW-0548">Nucleotidyltransferase</keyword>
<feature type="compositionally biased region" description="Low complexity" evidence="7">
    <location>
        <begin position="590"/>
        <end position="606"/>
    </location>
</feature>
<comment type="catalytic activity">
    <reaction evidence="6">
        <text>DNA(n) + a 2'-deoxyribonucleoside 5'-triphosphate = DNA(n+1) + diphosphate</text>
        <dbReference type="Rhea" id="RHEA:22508"/>
        <dbReference type="Rhea" id="RHEA-COMP:17339"/>
        <dbReference type="Rhea" id="RHEA-COMP:17340"/>
        <dbReference type="ChEBI" id="CHEBI:33019"/>
        <dbReference type="ChEBI" id="CHEBI:61560"/>
        <dbReference type="ChEBI" id="CHEBI:173112"/>
        <dbReference type="EC" id="2.7.7.7"/>
    </reaction>
</comment>
<dbReference type="InterPro" id="IPR027417">
    <property type="entry name" value="P-loop_NTPase"/>
</dbReference>
<reference evidence="10" key="1">
    <citation type="submission" date="2013-02" db="EMBL/GenBank/DDBJ databases">
        <title>The complete genome sequence of Corynebacterium casei LMG S-19264 (=DSM 44701).</title>
        <authorList>
            <person name="Ruckert C."/>
            <person name="Albersmeier A."/>
            <person name="Kalinowski J."/>
        </authorList>
    </citation>
    <scope>NUCLEOTIDE SEQUENCE [LARGE SCALE GENOMIC DNA]</scope>
    <source>
        <strain evidence="10">LMG S-19264</strain>
    </source>
</reference>
<dbReference type="Pfam" id="PF13177">
    <property type="entry name" value="DNA_pol3_delta2"/>
    <property type="match status" value="1"/>
</dbReference>
<dbReference type="SUPFAM" id="SSF52540">
    <property type="entry name" value="P-loop containing nucleoside triphosphate hydrolases"/>
    <property type="match status" value="1"/>
</dbReference>
<dbReference type="GeneID" id="82876547"/>
<feature type="compositionally biased region" description="Low complexity" evidence="7">
    <location>
        <begin position="904"/>
        <end position="931"/>
    </location>
</feature>
<feature type="compositionally biased region" description="Basic and acidic residues" evidence="7">
    <location>
        <begin position="974"/>
        <end position="985"/>
    </location>
</feature>
<dbReference type="Pfam" id="PF12169">
    <property type="entry name" value="DNA_pol3_gamma3"/>
    <property type="match status" value="1"/>
</dbReference>
<evidence type="ECO:0000256" key="4">
    <source>
        <dbReference type="ARBA" id="ARBA00022705"/>
    </source>
</evidence>
<feature type="region of interest" description="Disordered" evidence="7">
    <location>
        <begin position="369"/>
        <end position="610"/>
    </location>
</feature>
<evidence type="ECO:0000256" key="1">
    <source>
        <dbReference type="ARBA" id="ARBA00012417"/>
    </source>
</evidence>
<protein>
    <recommendedName>
        <fullName evidence="1">DNA-directed DNA polymerase</fullName>
        <ecNumber evidence="1">2.7.7.7</ecNumber>
    </recommendedName>
</protein>
<feature type="compositionally biased region" description="Polar residues" evidence="7">
    <location>
        <begin position="737"/>
        <end position="757"/>
    </location>
</feature>
<evidence type="ECO:0000256" key="6">
    <source>
        <dbReference type="ARBA" id="ARBA00049244"/>
    </source>
</evidence>
<dbReference type="Proteomes" id="UP000019226">
    <property type="component" value="Chromosome"/>
</dbReference>
<evidence type="ECO:0000313" key="9">
    <source>
        <dbReference type="EMBL" id="AHI18929.1"/>
    </source>
</evidence>
<proteinExistence type="predicted"/>
<dbReference type="NCBIfam" id="TIGR02397">
    <property type="entry name" value="dnaX_nterm"/>
    <property type="match status" value="1"/>
</dbReference>
<feature type="compositionally biased region" description="Polar residues" evidence="7">
    <location>
        <begin position="790"/>
        <end position="801"/>
    </location>
</feature>
<dbReference type="EC" id="2.7.7.7" evidence="1"/>
<sequence>MALYRKYRPATFAEVVGQEQVTQPLSAALDSGRINHAYLFSGPRGCGKTSSARIMARSLNCVQGPTSTPCGECASCVSLAPGGPGNLDVTELDAASHNSVEDMRELRERAYYAPADSRYRIFIIDEAHMVTNQGFNALLKIVEEPPEHLIFIFATTEPDKVIGTIRSRTHHYPFRLLTPPAMKGLLERTVAAEGLFVEDSVYPMVIAAGGGSPRDTLSILDQLLAGSGPNGLTYDIARPLLGVTDVTLLDDTIAALAQGDKAALFKHVDSVIEAGHEPRRFAVDLLERLRDLMILQAVPDAIAAGLVDAPVDRGQTLTEQAQLFNGAQLAHYAATVNEQIGALRGATSPRLLLEILCAHLVMAPTSTDVAASSAPAQGTPQRNSQQAGQPGQPGQSGQSSAAASGSSSNNGATGLAAAQKAVAEIAARRGQKREQAQPGQQNQAGQQQQQRQPMPNQPAQHPAQQPAQQQPSQQQPAQWQQPEPQNAVQQHTEQQTQAQAQPAPEQSASQVSQQPVHEALRQASAQQESHAQDASDESSAWQPEQSQNEPSASETAESAEPVEQSQESQSPAEPVPTTAPGAEPVAEQSAEPVAEPAGEATPAAAASDPDELVEQLRNDWQRLRASVSKRNKIAGIMLTEARVLGLKDDTLILGHTTGALAERLNAPANNKDVVAVVSEEAGRQLAVNCIVGTNPEAAGFSAQKKKPETWNPNATSNASRETRDDDQEAESPRDYNNPASSTPADESVENPTPQSSADTEHDNQQSTDAQPAPEQASGWGAPRALGGATPGQSTPDQTVQRPSAPQQSAPQNAPSQPAPSKPAVEQTTSPQSAAGNAAAPASAAKAEPAQDWRARIAQAKALTQQREEELRNSDTFSDGSPLPPDPGPEECPEYDSVPPEDAHQSASAPAQNLPPAQQSQQAAPTASAPTASAPPTPAGGPQSAPASPHANPSAGGASAGGGYSREAEENEMMDDAREQGQLDRRSATEVAMELLAKELGARKL</sequence>
<feature type="compositionally biased region" description="Polar residues" evidence="7">
    <location>
        <begin position="537"/>
        <end position="550"/>
    </location>
</feature>
<dbReference type="Gene3D" id="3.40.50.300">
    <property type="entry name" value="P-loop containing nucleotide triphosphate hydrolases"/>
    <property type="match status" value="1"/>
</dbReference>
<feature type="region of interest" description="Disordered" evidence="7">
    <location>
        <begin position="700"/>
        <end position="985"/>
    </location>
</feature>
<feature type="compositionally biased region" description="Low complexity" evidence="7">
    <location>
        <begin position="939"/>
        <end position="956"/>
    </location>
</feature>